<dbReference type="RefSeq" id="WP_089122330.1">
    <property type="nucleotide sequence ID" value="NZ_BSPV01000006.1"/>
</dbReference>
<accession>A0ABQ6EPE7</accession>
<proteinExistence type="predicted"/>
<name>A0ABQ6EPE7_9VIBR</name>
<dbReference type="Gene3D" id="3.40.50.300">
    <property type="entry name" value="P-loop containing nucleotide triphosphate hydrolases"/>
    <property type="match status" value="1"/>
</dbReference>
<dbReference type="SUPFAM" id="SSF52540">
    <property type="entry name" value="P-loop containing nucleoside triphosphate hydrolases"/>
    <property type="match status" value="1"/>
</dbReference>
<dbReference type="Proteomes" id="UP001157156">
    <property type="component" value="Unassembled WGS sequence"/>
</dbReference>
<dbReference type="InterPro" id="IPR045455">
    <property type="entry name" value="NrS-1_pol-like_helicase"/>
</dbReference>
<evidence type="ECO:0000313" key="3">
    <source>
        <dbReference type="EMBL" id="GLT15007.1"/>
    </source>
</evidence>
<evidence type="ECO:0000259" key="2">
    <source>
        <dbReference type="Pfam" id="PF19263"/>
    </source>
</evidence>
<evidence type="ECO:0000313" key="4">
    <source>
        <dbReference type="Proteomes" id="UP001157156"/>
    </source>
</evidence>
<gene>
    <name evidence="3" type="ORF">GCM10007931_19820</name>
</gene>
<dbReference type="Pfam" id="PF19263">
    <property type="entry name" value="DUF5906"/>
    <property type="match status" value="1"/>
</dbReference>
<keyword evidence="4" id="KW-1185">Reference proteome</keyword>
<sequence length="752" mass="84584">MLDENGGGAFEQQLDAPGSLSGKNFGKSSTADNYNLSDRMVKPLTDWVKDTASMANLFGYRPIPYYKSIGKPSPYAAGQRYTADDPKWATADFVAIALDNVVLVDWDAYKDQVISIAELAVKLGISEVELRGAEVQNDPKKDSKHFFFRLPDGFDRSQIMDSNNGNFIRGVDFKTGNQLAYLKPNKELRNGVLPYVDYLPLVPQIIIDEVLKPKTVTTQIGELKTCTEENFHAIRHLTDACSALATMGEDTGRNSKLNELSLEFLSLAYGGFLQFETVRNSLLAAYTQCGGEGFEATFNSANRKAATQPRNTVKPHVGAVAFGDGAIPQQHNSPTLPNVDCEFNLFEISANWVEEWVMTPEGQYQHKALKNVLTQRSFDNRFHNVVPNGEGNASKYVKGKIPTVDCIFYNPLESRDVYRDKQTGLIALNTYVHYSPERVDTKRAGELIKKHLKWVFGDEETEMLILDWMAWQVQKIGVLNRFAPVVVGDFGDGKTTIANFIKNAIGKANVAQITNDAIQERFNGWANEGAVGVIEELYVSGKDRYTIGNRLKPVITNEDFRLTVKYMNGVTVDNYTNYFVCTNHRDCIPLEKNDRRWWVIESQWLNKPVCKAQSKIHHEEVYHYLKHEDNGGVHWFLKDHVISDKFLSFSEAPMTPAKMRMMQSALPENTLAITERLGSLGQLLVINGHLSTTELLRRDIDSGYQYRLSGGKSLSKALDDLGFKRVESRPTVNGIKHTLYCFPIGKTINDFI</sequence>
<evidence type="ECO:0000256" key="1">
    <source>
        <dbReference type="SAM" id="MobiDB-lite"/>
    </source>
</evidence>
<organism evidence="3 4">
    <name type="scientific">Vibrio algivorus</name>
    <dbReference type="NCBI Taxonomy" id="1667024"/>
    <lineage>
        <taxon>Bacteria</taxon>
        <taxon>Pseudomonadati</taxon>
        <taxon>Pseudomonadota</taxon>
        <taxon>Gammaproteobacteria</taxon>
        <taxon>Vibrionales</taxon>
        <taxon>Vibrionaceae</taxon>
        <taxon>Vibrio</taxon>
    </lineage>
</organism>
<dbReference type="EMBL" id="BSPV01000006">
    <property type="protein sequence ID" value="GLT15007.1"/>
    <property type="molecule type" value="Genomic_DNA"/>
</dbReference>
<comment type="caution">
    <text evidence="3">The sequence shown here is derived from an EMBL/GenBank/DDBJ whole genome shotgun (WGS) entry which is preliminary data.</text>
</comment>
<feature type="region of interest" description="Disordered" evidence="1">
    <location>
        <begin position="1"/>
        <end position="24"/>
    </location>
</feature>
<protein>
    <recommendedName>
        <fullName evidence="2">NrS-1 polymerase-like helicase domain-containing protein</fullName>
    </recommendedName>
</protein>
<reference evidence="4" key="1">
    <citation type="journal article" date="2019" name="Int. J. Syst. Evol. Microbiol.">
        <title>The Global Catalogue of Microorganisms (GCM) 10K type strain sequencing project: providing services to taxonomists for standard genome sequencing and annotation.</title>
        <authorList>
            <consortium name="The Broad Institute Genomics Platform"/>
            <consortium name="The Broad Institute Genome Sequencing Center for Infectious Disease"/>
            <person name="Wu L."/>
            <person name="Ma J."/>
        </authorList>
    </citation>
    <scope>NUCLEOTIDE SEQUENCE [LARGE SCALE GENOMIC DNA]</scope>
    <source>
        <strain evidence="4">NBRC 111146</strain>
    </source>
</reference>
<feature type="domain" description="NrS-1 polymerase-like helicase" evidence="2">
    <location>
        <begin position="487"/>
        <end position="596"/>
    </location>
</feature>
<dbReference type="InterPro" id="IPR027417">
    <property type="entry name" value="P-loop_NTPase"/>
</dbReference>